<protein>
    <submittedName>
        <fullName evidence="1">Uncharacterized protein</fullName>
    </submittedName>
</protein>
<keyword evidence="2" id="KW-1185">Reference proteome</keyword>
<evidence type="ECO:0000313" key="1">
    <source>
        <dbReference type="EMBL" id="RCV93588.1"/>
    </source>
</evidence>
<dbReference type="EMBL" id="QPIJ01000001">
    <property type="protein sequence ID" value="RCV93588.1"/>
    <property type="molecule type" value="Genomic_DNA"/>
</dbReference>
<dbReference type="RefSeq" id="WP_114484916.1">
    <property type="nucleotide sequence ID" value="NZ_CBCSHM010000005.1"/>
</dbReference>
<gene>
    <name evidence="1" type="ORF">DU506_00085</name>
</gene>
<proteinExistence type="predicted"/>
<dbReference type="AlphaFoldDB" id="A0A368U8S6"/>
<comment type="caution">
    <text evidence="1">The sequence shown here is derived from an EMBL/GenBank/DDBJ whole genome shotgun (WGS) entry which is preliminary data.</text>
</comment>
<name>A0A368U8S6_9GAMM</name>
<sequence length="84" mass="9098">MTATDLPTGAQKITFQKPLKLGETVFFVDPCQGLSNGLYTVTWVPSICAAELDEDTYCDSVISLLNVSGGSLEAYPHELYRLPG</sequence>
<organism evidence="1 2">
    <name type="scientific">Vreelandella rituensis</name>
    <dbReference type="NCBI Taxonomy" id="2282306"/>
    <lineage>
        <taxon>Bacteria</taxon>
        <taxon>Pseudomonadati</taxon>
        <taxon>Pseudomonadota</taxon>
        <taxon>Gammaproteobacteria</taxon>
        <taxon>Oceanospirillales</taxon>
        <taxon>Halomonadaceae</taxon>
        <taxon>Vreelandella</taxon>
    </lineage>
</organism>
<accession>A0A368U8S6</accession>
<reference evidence="1 2" key="1">
    <citation type="submission" date="2018-07" db="EMBL/GenBank/DDBJ databases">
        <title>Halomonas rutogse sp. nov., isolated from Lake TangqianCo on Tibetan Plateau.</title>
        <authorList>
            <person name="Lu H."/>
            <person name="Xing P."/>
            <person name="Wu Q."/>
        </authorList>
    </citation>
    <scope>NUCLEOTIDE SEQUENCE [LARGE SCALE GENOMIC DNA]</scope>
    <source>
        <strain evidence="1 2">TQ8S</strain>
    </source>
</reference>
<dbReference type="Proteomes" id="UP000253204">
    <property type="component" value="Unassembled WGS sequence"/>
</dbReference>
<evidence type="ECO:0000313" key="2">
    <source>
        <dbReference type="Proteomes" id="UP000253204"/>
    </source>
</evidence>